<keyword evidence="7" id="KW-1185">Reference proteome</keyword>
<evidence type="ECO:0000256" key="4">
    <source>
        <dbReference type="ARBA" id="ARBA00023295"/>
    </source>
</evidence>
<accession>A0ABP3GZK6</accession>
<evidence type="ECO:0000256" key="3">
    <source>
        <dbReference type="ARBA" id="ARBA00022801"/>
    </source>
</evidence>
<dbReference type="InterPro" id="IPR050727">
    <property type="entry name" value="GH43_arabinanases"/>
</dbReference>
<reference evidence="7" key="1">
    <citation type="journal article" date="2019" name="Int. J. Syst. Evol. Microbiol.">
        <title>The Global Catalogue of Microorganisms (GCM) 10K type strain sequencing project: providing services to taxonomists for standard genome sequencing and annotation.</title>
        <authorList>
            <consortium name="The Broad Institute Genomics Platform"/>
            <consortium name="The Broad Institute Genome Sequencing Center for Infectious Disease"/>
            <person name="Wu L."/>
            <person name="Ma J."/>
        </authorList>
    </citation>
    <scope>NUCLEOTIDE SEQUENCE [LARGE SCALE GENOMIC DNA]</scope>
    <source>
        <strain evidence="7">JCM 12662</strain>
    </source>
</reference>
<protein>
    <recommendedName>
        <fullName evidence="8">1,4-beta-xylanase</fullName>
    </recommendedName>
</protein>
<evidence type="ECO:0000256" key="5">
    <source>
        <dbReference type="RuleBase" id="RU361187"/>
    </source>
</evidence>
<dbReference type="InterPro" id="IPR023296">
    <property type="entry name" value="Glyco_hydro_beta-prop_sf"/>
</dbReference>
<organism evidence="6 7">
    <name type="scientific">Alkalibacterium iburiense</name>
    <dbReference type="NCBI Taxonomy" id="290589"/>
    <lineage>
        <taxon>Bacteria</taxon>
        <taxon>Bacillati</taxon>
        <taxon>Bacillota</taxon>
        <taxon>Bacilli</taxon>
        <taxon>Lactobacillales</taxon>
        <taxon>Carnobacteriaceae</taxon>
        <taxon>Alkalibacterium</taxon>
    </lineage>
</organism>
<gene>
    <name evidence="6" type="ORF">GCM10008932_06920</name>
</gene>
<dbReference type="Proteomes" id="UP001501166">
    <property type="component" value="Unassembled WGS sequence"/>
</dbReference>
<evidence type="ECO:0000313" key="7">
    <source>
        <dbReference type="Proteomes" id="UP001501166"/>
    </source>
</evidence>
<comment type="similarity">
    <text evidence="2 5">Belongs to the glycosyl hydrolase 43 family.</text>
</comment>
<comment type="pathway">
    <text evidence="1">Glycan metabolism; L-arabinan degradation.</text>
</comment>
<dbReference type="Gene3D" id="2.115.10.20">
    <property type="entry name" value="Glycosyl hydrolase domain, family 43"/>
    <property type="match status" value="1"/>
</dbReference>
<sequence length="304" mass="35214">MSKNFLFVHFIGDFQNGEQVYFSVSKDGLHWKELNDAKPVLTSTEGDKGVRDPFIVKHPKTDVYYLFGTDLSMYHRNHDWGQAVINGSRDIIVWESTDLVHWSEPRFCTVGLPEAGCVWAPEAIYDEEEEAFLVFWASNIKEENDTEARHRIYASYTNDFKEFTSPEKYIERDQSVIDTTIIYTDDHYYRFTKDEQTKKIILDKGRELKGDFQAIRSETLSKAEGLEGPQVYPLDENRWILIVDQFAKGLGYVPYEIKDFNTGDIQLLDQDAFDFGNTRKRHGGVIPISEDEYSRLTAHFGVAD</sequence>
<evidence type="ECO:0000256" key="1">
    <source>
        <dbReference type="ARBA" id="ARBA00004834"/>
    </source>
</evidence>
<evidence type="ECO:0000256" key="2">
    <source>
        <dbReference type="ARBA" id="ARBA00009865"/>
    </source>
</evidence>
<dbReference type="EMBL" id="BAAACW010000040">
    <property type="protein sequence ID" value="GAA0356567.1"/>
    <property type="molecule type" value="Genomic_DNA"/>
</dbReference>
<keyword evidence="3 5" id="KW-0378">Hydrolase</keyword>
<evidence type="ECO:0000313" key="6">
    <source>
        <dbReference type="EMBL" id="GAA0356567.1"/>
    </source>
</evidence>
<comment type="caution">
    <text evidence="6">The sequence shown here is derived from an EMBL/GenBank/DDBJ whole genome shotgun (WGS) entry which is preliminary data.</text>
</comment>
<name>A0ABP3GZK6_9LACT</name>
<evidence type="ECO:0008006" key="8">
    <source>
        <dbReference type="Google" id="ProtNLM"/>
    </source>
</evidence>
<dbReference type="Pfam" id="PF04616">
    <property type="entry name" value="Glyco_hydro_43"/>
    <property type="match status" value="1"/>
</dbReference>
<dbReference type="InterPro" id="IPR006710">
    <property type="entry name" value="Glyco_hydro_43"/>
</dbReference>
<dbReference type="CDD" id="cd08983">
    <property type="entry name" value="GH43_Bt3655-like"/>
    <property type="match status" value="1"/>
</dbReference>
<dbReference type="RefSeq" id="WP_343754046.1">
    <property type="nucleotide sequence ID" value="NZ_BAAACW010000040.1"/>
</dbReference>
<keyword evidence="4 5" id="KW-0326">Glycosidase</keyword>
<dbReference type="PANTHER" id="PTHR43301:SF3">
    <property type="entry name" value="ARABINAN ENDO-1,5-ALPHA-L-ARABINOSIDASE A-RELATED"/>
    <property type="match status" value="1"/>
</dbReference>
<dbReference type="SUPFAM" id="SSF75005">
    <property type="entry name" value="Arabinanase/levansucrase/invertase"/>
    <property type="match status" value="1"/>
</dbReference>
<dbReference type="PANTHER" id="PTHR43301">
    <property type="entry name" value="ARABINAN ENDO-1,5-ALPHA-L-ARABINOSIDASE"/>
    <property type="match status" value="1"/>
</dbReference>
<proteinExistence type="inferred from homology"/>